<feature type="region of interest" description="Disordered" evidence="1">
    <location>
        <begin position="1"/>
        <end position="36"/>
    </location>
</feature>
<feature type="compositionally biased region" description="Polar residues" evidence="1">
    <location>
        <begin position="1"/>
        <end position="23"/>
    </location>
</feature>
<proteinExistence type="predicted"/>
<dbReference type="Proteomes" id="UP001445472">
    <property type="component" value="Unassembled WGS sequence"/>
</dbReference>
<comment type="caution">
    <text evidence="2">The sequence shown here is derived from an EMBL/GenBank/DDBJ whole genome shotgun (WGS) entry which is preliminary data.</text>
</comment>
<gene>
    <name evidence="2" type="ORF">ABT276_31575</name>
</gene>
<feature type="region of interest" description="Disordered" evidence="1">
    <location>
        <begin position="59"/>
        <end position="86"/>
    </location>
</feature>
<reference evidence="2 3" key="1">
    <citation type="submission" date="2024-06" db="EMBL/GenBank/DDBJ databases">
        <title>The Natural Products Discovery Center: Release of the First 8490 Sequenced Strains for Exploring Actinobacteria Biosynthetic Diversity.</title>
        <authorList>
            <person name="Kalkreuter E."/>
            <person name="Kautsar S.A."/>
            <person name="Yang D."/>
            <person name="Bader C.D."/>
            <person name="Teijaro C.N."/>
            <person name="Fluegel L."/>
            <person name="Davis C.M."/>
            <person name="Simpson J.R."/>
            <person name="Lauterbach L."/>
            <person name="Steele A.D."/>
            <person name="Gui C."/>
            <person name="Meng S."/>
            <person name="Li G."/>
            <person name="Viehrig K."/>
            <person name="Ye F."/>
            <person name="Su P."/>
            <person name="Kiefer A.F."/>
            <person name="Nichols A."/>
            <person name="Cepeda A.J."/>
            <person name="Yan W."/>
            <person name="Fan B."/>
            <person name="Jiang Y."/>
            <person name="Adhikari A."/>
            <person name="Zheng C.-J."/>
            <person name="Schuster L."/>
            <person name="Cowan T.M."/>
            <person name="Smanski M.J."/>
            <person name="Chevrette M.G."/>
            <person name="De Carvalho L.P.S."/>
            <person name="Shen B."/>
        </authorList>
    </citation>
    <scope>NUCLEOTIDE SEQUENCE [LARGE SCALE GENOMIC DNA]</scope>
    <source>
        <strain evidence="2 3">NPDC000837</strain>
    </source>
</reference>
<protein>
    <submittedName>
        <fullName evidence="2">Uncharacterized protein</fullName>
    </submittedName>
</protein>
<accession>A0ABV1V485</accession>
<organism evidence="2 3">
    <name type="scientific">Streptomyces xantholiticus</name>
    <dbReference type="NCBI Taxonomy" id="68285"/>
    <lineage>
        <taxon>Bacteria</taxon>
        <taxon>Bacillati</taxon>
        <taxon>Actinomycetota</taxon>
        <taxon>Actinomycetes</taxon>
        <taxon>Kitasatosporales</taxon>
        <taxon>Streptomycetaceae</taxon>
        <taxon>Streptomyces</taxon>
    </lineage>
</organism>
<keyword evidence="3" id="KW-1185">Reference proteome</keyword>
<evidence type="ECO:0000256" key="1">
    <source>
        <dbReference type="SAM" id="MobiDB-lite"/>
    </source>
</evidence>
<evidence type="ECO:0000313" key="2">
    <source>
        <dbReference type="EMBL" id="MER6617772.1"/>
    </source>
</evidence>
<evidence type="ECO:0000313" key="3">
    <source>
        <dbReference type="Proteomes" id="UP001445472"/>
    </source>
</evidence>
<dbReference type="RefSeq" id="WP_351978793.1">
    <property type="nucleotide sequence ID" value="NZ_JBEPBX010000044.1"/>
</dbReference>
<dbReference type="EMBL" id="JBEPBX010000044">
    <property type="protein sequence ID" value="MER6617772.1"/>
    <property type="molecule type" value="Genomic_DNA"/>
</dbReference>
<name>A0ABV1V485_9ACTN</name>
<sequence>MFSTTGVMMTSPALTQPSSQAAQDTGAVMDERDGEPHGDQVVAVLVQADEVVVLDVQAPPAHPSVSACSERARTRAPSAKSTASTV</sequence>